<keyword evidence="2" id="KW-0812">Transmembrane</keyword>
<evidence type="ECO:0000256" key="1">
    <source>
        <dbReference type="SAM" id="MobiDB-lite"/>
    </source>
</evidence>
<gene>
    <name evidence="3" type="ORF">FEF26_01910</name>
</gene>
<feature type="region of interest" description="Disordered" evidence="1">
    <location>
        <begin position="143"/>
        <end position="177"/>
    </location>
</feature>
<keyword evidence="2" id="KW-0472">Membrane</keyword>
<evidence type="ECO:0000313" key="4">
    <source>
        <dbReference type="Proteomes" id="UP000310458"/>
    </source>
</evidence>
<keyword evidence="2" id="KW-1133">Transmembrane helix</keyword>
<accession>A0A5R9BJN2</accession>
<keyword evidence="4" id="KW-1185">Reference proteome</keyword>
<dbReference type="Proteomes" id="UP000310458">
    <property type="component" value="Unassembled WGS sequence"/>
</dbReference>
<reference evidence="3 4" key="1">
    <citation type="submission" date="2019-05" db="EMBL/GenBank/DDBJ databases">
        <title>Nesterenkonia sp. GY074 isolated from the Southern Atlantic Ocean.</title>
        <authorList>
            <person name="Zhang G."/>
        </authorList>
    </citation>
    <scope>NUCLEOTIDE SEQUENCE [LARGE SCALE GENOMIC DNA]</scope>
    <source>
        <strain evidence="3 4">GY074</strain>
    </source>
</reference>
<feature type="transmembrane region" description="Helical" evidence="2">
    <location>
        <begin position="101"/>
        <end position="126"/>
    </location>
</feature>
<sequence>MVEQRQRENTTSKSPYTPKPKAMQASYTLQLLAAAAVIGAAVLHLITVERDASEVGPLTYGIATLSAAALMGVVFLLSALHGTGGSRRGRMGSTGVLALSTGLLLFAPMMVVAVLPSIVALILLWVPESSAFVRAHATSDSAEDGDSAVESLLNSPPSGPRVPWANAMPGNPHQPGV</sequence>
<organism evidence="3 4">
    <name type="scientific">Nesterenkonia salmonea</name>
    <dbReference type="NCBI Taxonomy" id="1804987"/>
    <lineage>
        <taxon>Bacteria</taxon>
        <taxon>Bacillati</taxon>
        <taxon>Actinomycetota</taxon>
        <taxon>Actinomycetes</taxon>
        <taxon>Micrococcales</taxon>
        <taxon>Micrococcaceae</taxon>
        <taxon>Nesterenkonia</taxon>
    </lineage>
</organism>
<feature type="transmembrane region" description="Helical" evidence="2">
    <location>
        <begin position="27"/>
        <end position="46"/>
    </location>
</feature>
<feature type="transmembrane region" description="Helical" evidence="2">
    <location>
        <begin position="58"/>
        <end position="80"/>
    </location>
</feature>
<evidence type="ECO:0000313" key="3">
    <source>
        <dbReference type="EMBL" id="TLQ00343.1"/>
    </source>
</evidence>
<dbReference type="RefSeq" id="WP_138251842.1">
    <property type="nucleotide sequence ID" value="NZ_VAVZ01000003.1"/>
</dbReference>
<name>A0A5R9BJN2_9MICC</name>
<protein>
    <submittedName>
        <fullName evidence="3">Uncharacterized protein</fullName>
    </submittedName>
</protein>
<evidence type="ECO:0000256" key="2">
    <source>
        <dbReference type="SAM" id="Phobius"/>
    </source>
</evidence>
<dbReference type="AlphaFoldDB" id="A0A5R9BJN2"/>
<dbReference type="EMBL" id="VAVZ01000003">
    <property type="protein sequence ID" value="TLQ00343.1"/>
    <property type="molecule type" value="Genomic_DNA"/>
</dbReference>
<comment type="caution">
    <text evidence="3">The sequence shown here is derived from an EMBL/GenBank/DDBJ whole genome shotgun (WGS) entry which is preliminary data.</text>
</comment>
<proteinExistence type="predicted"/>